<comment type="subcellular location">
    <subcellularLocation>
        <location evidence="3">Cell membrane</location>
    </subcellularLocation>
</comment>
<dbReference type="InterPro" id="IPR005467">
    <property type="entry name" value="His_kinase_dom"/>
</dbReference>
<keyword evidence="9 10" id="KW-0472">Membrane</keyword>
<evidence type="ECO:0000256" key="6">
    <source>
        <dbReference type="ARBA" id="ARBA00022679"/>
    </source>
</evidence>
<dbReference type="Pfam" id="PF02518">
    <property type="entry name" value="HATPase_c"/>
    <property type="match status" value="1"/>
</dbReference>
<evidence type="ECO:0000256" key="7">
    <source>
        <dbReference type="ARBA" id="ARBA00022777"/>
    </source>
</evidence>
<comment type="catalytic activity">
    <reaction evidence="1">
        <text>ATP + protein L-histidine = ADP + protein N-phospho-L-histidine.</text>
        <dbReference type="EC" id="2.7.13.3"/>
    </reaction>
</comment>
<dbReference type="Gene3D" id="3.30.565.10">
    <property type="entry name" value="Histidine kinase-like ATPase, C-terminal domain"/>
    <property type="match status" value="1"/>
</dbReference>
<dbReference type="InterPro" id="IPR004358">
    <property type="entry name" value="Sig_transdc_His_kin-like_C"/>
</dbReference>
<evidence type="ECO:0000313" key="14">
    <source>
        <dbReference type="EMBL" id="AYF97953.1"/>
    </source>
</evidence>
<dbReference type="SUPFAM" id="SSF47384">
    <property type="entry name" value="Homodimeric domain of signal transducing histidine kinase"/>
    <property type="match status" value="1"/>
</dbReference>
<keyword evidence="5" id="KW-0597">Phosphoprotein</keyword>
<dbReference type="CDD" id="cd00130">
    <property type="entry name" value="PAS"/>
    <property type="match status" value="1"/>
</dbReference>
<dbReference type="EMBL" id="CP032630">
    <property type="protein sequence ID" value="AYF97953.1"/>
    <property type="molecule type" value="Genomic_DNA"/>
</dbReference>
<dbReference type="RefSeq" id="WP_120762301.1">
    <property type="nucleotide sequence ID" value="NZ_CP032630.1"/>
</dbReference>
<keyword evidence="8" id="KW-0902">Two-component regulatory system</keyword>
<comment type="cofactor">
    <cofactor evidence="2">
        <name>a divalent metal cation</name>
        <dbReference type="ChEBI" id="CHEBI:60240"/>
    </cofactor>
</comment>
<evidence type="ECO:0000256" key="8">
    <source>
        <dbReference type="ARBA" id="ARBA00023012"/>
    </source>
</evidence>
<dbReference type="PANTHER" id="PTHR43711">
    <property type="entry name" value="TWO-COMPONENT HISTIDINE KINASE"/>
    <property type="match status" value="1"/>
</dbReference>
<dbReference type="SUPFAM" id="SSF55785">
    <property type="entry name" value="PYP-like sensor domain (PAS domain)"/>
    <property type="match status" value="1"/>
</dbReference>
<dbReference type="Pfam" id="PF13426">
    <property type="entry name" value="PAS_9"/>
    <property type="match status" value="1"/>
</dbReference>
<evidence type="ECO:0000256" key="2">
    <source>
        <dbReference type="ARBA" id="ARBA00001968"/>
    </source>
</evidence>
<feature type="transmembrane region" description="Helical" evidence="10">
    <location>
        <begin position="81"/>
        <end position="98"/>
    </location>
</feature>
<feature type="domain" description="Histidine kinase" evidence="11">
    <location>
        <begin position="364"/>
        <end position="583"/>
    </location>
</feature>
<keyword evidence="6" id="KW-0808">Transferase</keyword>
<dbReference type="Pfam" id="PF00512">
    <property type="entry name" value="HisKA"/>
    <property type="match status" value="1"/>
</dbReference>
<dbReference type="CDD" id="cd00082">
    <property type="entry name" value="HisKA"/>
    <property type="match status" value="1"/>
</dbReference>
<dbReference type="GO" id="GO:0005509">
    <property type="term" value="F:calcium ion binding"/>
    <property type="evidence" value="ECO:0007669"/>
    <property type="project" value="UniProtKB-ARBA"/>
</dbReference>
<dbReference type="SUPFAM" id="SSF55874">
    <property type="entry name" value="ATPase domain of HSP90 chaperone/DNA topoisomerase II/histidine kinase"/>
    <property type="match status" value="1"/>
</dbReference>
<feature type="transmembrane region" description="Helical" evidence="10">
    <location>
        <begin position="129"/>
        <end position="146"/>
    </location>
</feature>
<dbReference type="EC" id="2.7.13.3" evidence="4"/>
<dbReference type="Gene3D" id="1.10.287.130">
    <property type="match status" value="1"/>
</dbReference>
<keyword evidence="10" id="KW-1133">Transmembrane helix</keyword>
<dbReference type="InterPro" id="IPR000700">
    <property type="entry name" value="PAS-assoc_C"/>
</dbReference>
<reference evidence="15" key="1">
    <citation type="submission" date="2018-09" db="EMBL/GenBank/DDBJ databases">
        <title>Genome sequencing of strain 2DFWR-13.</title>
        <authorList>
            <person name="Heo J."/>
            <person name="Kim S.-J."/>
            <person name="Kwon S.-W."/>
        </authorList>
    </citation>
    <scope>NUCLEOTIDE SEQUENCE [LARGE SCALE GENOMIC DNA]</scope>
    <source>
        <strain evidence="15">2DFWR-13</strain>
    </source>
</reference>
<evidence type="ECO:0000259" key="13">
    <source>
        <dbReference type="PROSITE" id="PS50113"/>
    </source>
</evidence>
<feature type="domain" description="PAS" evidence="12">
    <location>
        <begin position="210"/>
        <end position="254"/>
    </location>
</feature>
<evidence type="ECO:0000259" key="12">
    <source>
        <dbReference type="PROSITE" id="PS50112"/>
    </source>
</evidence>
<evidence type="ECO:0000256" key="10">
    <source>
        <dbReference type="SAM" id="Phobius"/>
    </source>
</evidence>
<keyword evidence="10" id="KW-0812">Transmembrane</keyword>
<feature type="domain" description="PAC" evidence="13">
    <location>
        <begin position="308"/>
        <end position="360"/>
    </location>
</feature>
<dbReference type="Proteomes" id="UP000278886">
    <property type="component" value="Chromosome"/>
</dbReference>
<organism evidence="14 15">
    <name type="scientific">Protaetiibacter intestinalis</name>
    <dbReference type="NCBI Taxonomy" id="2419774"/>
    <lineage>
        <taxon>Bacteria</taxon>
        <taxon>Bacillati</taxon>
        <taxon>Actinomycetota</taxon>
        <taxon>Actinomycetes</taxon>
        <taxon>Micrococcales</taxon>
        <taxon>Microbacteriaceae</taxon>
        <taxon>Protaetiibacter</taxon>
    </lineage>
</organism>
<dbReference type="PROSITE" id="PS50113">
    <property type="entry name" value="PAC"/>
    <property type="match status" value="1"/>
</dbReference>
<dbReference type="InterPro" id="IPR003661">
    <property type="entry name" value="HisK_dim/P_dom"/>
</dbReference>
<evidence type="ECO:0000313" key="15">
    <source>
        <dbReference type="Proteomes" id="UP000278886"/>
    </source>
</evidence>
<evidence type="ECO:0000256" key="5">
    <source>
        <dbReference type="ARBA" id="ARBA00022553"/>
    </source>
</evidence>
<dbReference type="OrthoDB" id="9757990at2"/>
<dbReference type="GO" id="GO:0005886">
    <property type="term" value="C:plasma membrane"/>
    <property type="evidence" value="ECO:0007669"/>
    <property type="project" value="UniProtKB-SubCell"/>
</dbReference>
<dbReference type="InterPro" id="IPR001610">
    <property type="entry name" value="PAC"/>
</dbReference>
<evidence type="ECO:0000259" key="11">
    <source>
        <dbReference type="PROSITE" id="PS50109"/>
    </source>
</evidence>
<feature type="transmembrane region" description="Helical" evidence="10">
    <location>
        <begin position="104"/>
        <end position="122"/>
    </location>
</feature>
<dbReference type="InterPro" id="IPR050736">
    <property type="entry name" value="Sensor_HK_Regulatory"/>
</dbReference>
<dbReference type="InterPro" id="IPR003594">
    <property type="entry name" value="HATPase_dom"/>
</dbReference>
<evidence type="ECO:0000256" key="4">
    <source>
        <dbReference type="ARBA" id="ARBA00012438"/>
    </source>
</evidence>
<accession>A0A387B6H2</accession>
<gene>
    <name evidence="14" type="ORF">D7I47_06575</name>
</gene>
<name>A0A387B6H2_9MICO</name>
<evidence type="ECO:0000256" key="1">
    <source>
        <dbReference type="ARBA" id="ARBA00000085"/>
    </source>
</evidence>
<evidence type="ECO:0000256" key="9">
    <source>
        <dbReference type="ARBA" id="ARBA00023136"/>
    </source>
</evidence>
<dbReference type="PRINTS" id="PR00344">
    <property type="entry name" value="BCTRLSENSOR"/>
</dbReference>
<dbReference type="InterPro" id="IPR036097">
    <property type="entry name" value="HisK_dim/P_sf"/>
</dbReference>
<dbReference type="InterPro" id="IPR000014">
    <property type="entry name" value="PAS"/>
</dbReference>
<proteinExistence type="predicted"/>
<keyword evidence="15" id="KW-1185">Reference proteome</keyword>
<dbReference type="InterPro" id="IPR035965">
    <property type="entry name" value="PAS-like_dom_sf"/>
</dbReference>
<dbReference type="FunFam" id="3.30.565.10:FF:000006">
    <property type="entry name" value="Sensor histidine kinase WalK"/>
    <property type="match status" value="1"/>
</dbReference>
<keyword evidence="7" id="KW-0418">Kinase</keyword>
<dbReference type="SMART" id="SM00388">
    <property type="entry name" value="HisKA"/>
    <property type="match status" value="1"/>
</dbReference>
<dbReference type="SMART" id="SM00086">
    <property type="entry name" value="PAC"/>
    <property type="match status" value="1"/>
</dbReference>
<dbReference type="InterPro" id="IPR036890">
    <property type="entry name" value="HATPase_C_sf"/>
</dbReference>
<dbReference type="PROSITE" id="PS50112">
    <property type="entry name" value="PAS"/>
    <property type="match status" value="1"/>
</dbReference>
<dbReference type="Gene3D" id="3.30.450.20">
    <property type="entry name" value="PAS domain"/>
    <property type="match status" value="1"/>
</dbReference>
<dbReference type="CDD" id="cd00075">
    <property type="entry name" value="HATPase"/>
    <property type="match status" value="1"/>
</dbReference>
<feature type="transmembrane region" description="Helical" evidence="10">
    <location>
        <begin position="50"/>
        <end position="74"/>
    </location>
</feature>
<dbReference type="FunFam" id="1.10.287.130:FF:000001">
    <property type="entry name" value="Two-component sensor histidine kinase"/>
    <property type="match status" value="1"/>
</dbReference>
<dbReference type="AlphaFoldDB" id="A0A387B6H2"/>
<dbReference type="PROSITE" id="PS50109">
    <property type="entry name" value="HIS_KIN"/>
    <property type="match status" value="1"/>
</dbReference>
<evidence type="ECO:0000256" key="3">
    <source>
        <dbReference type="ARBA" id="ARBA00004236"/>
    </source>
</evidence>
<sequence length="584" mass="62777">MSGRGGPVRGWERWYALVDDPHPLLKQTPTAVALLIAIVLTFAWPDLEFAPFGTAMAGIGVVVAATALAGVFTLQRRQPDDWVVLIVPTIDIIGLGLFRAGTGGAGSLFAGLILLPIVWLAAAPGFRHVLLVAWLSSFALLMPYLADPPANTSQWLRVIISPAIFSVVAAVVNELSRVGRVRTAEAERLAAERAGALEQNLVVLAQLQESEQRYRELLEMFRSVWNATTAQAVIGTDHTGLIVAWNPGATGLLGPEDIDTEYAARIEEFFPFEELDELDAGAPETAPDDPLPRGLRALFSLADRGEAVERELELLRQSGTTVPVRLTVTTRRDGDGNPVGYLLIAVDETRAIEVARMKDEFVGMISHELRTPLSSILGYLELLRDDPQHPLGEEQLQFLGVAERNARRLLTLVGDLLFTAQVESGQFPLDAREIDLVPVVAGAVETAAPTSDAAGISLVAQLPDEPVLLLADPVRMGQAVDNLVSNAVKFTPRGGTVTVGLSASADEVTVTVRDTGVGIPPDEVDRLFTRFFRATTATRNAVPGVGLGLNITKAIVTAHGGWMDVSSEEGVGTEFRMVLPRTPR</sequence>
<dbReference type="GO" id="GO:0000155">
    <property type="term" value="F:phosphorelay sensor kinase activity"/>
    <property type="evidence" value="ECO:0007669"/>
    <property type="project" value="InterPro"/>
</dbReference>
<protein>
    <recommendedName>
        <fullName evidence="4">histidine kinase</fullName>
        <ecNumber evidence="4">2.7.13.3</ecNumber>
    </recommendedName>
</protein>
<dbReference type="SMART" id="SM00387">
    <property type="entry name" value="HATPase_c"/>
    <property type="match status" value="1"/>
</dbReference>
<dbReference type="KEGG" id="lyd:D7I47_06575"/>
<dbReference type="PANTHER" id="PTHR43711:SF1">
    <property type="entry name" value="HISTIDINE KINASE 1"/>
    <property type="match status" value="1"/>
</dbReference>